<dbReference type="EMBL" id="QHKI01000106">
    <property type="protein sequence ID" value="RSM62184.1"/>
    <property type="molecule type" value="Genomic_DNA"/>
</dbReference>
<proteinExistence type="predicted"/>
<dbReference type="Proteomes" id="UP000287547">
    <property type="component" value="Unassembled WGS sequence"/>
</dbReference>
<accession>A0A428Y3Q4</accession>
<dbReference type="InterPro" id="IPR010982">
    <property type="entry name" value="Lambda_DNA-bd_dom_sf"/>
</dbReference>
<evidence type="ECO:0000313" key="2">
    <source>
        <dbReference type="EMBL" id="RSM62184.1"/>
    </source>
</evidence>
<dbReference type="RefSeq" id="WP_125728599.1">
    <property type="nucleotide sequence ID" value="NZ_QHKI01000106.1"/>
</dbReference>
<dbReference type="CDD" id="cd00093">
    <property type="entry name" value="HTH_XRE"/>
    <property type="match status" value="1"/>
</dbReference>
<feature type="domain" description="HTH cro/C1-type" evidence="1">
    <location>
        <begin position="8"/>
        <end position="60"/>
    </location>
</feature>
<dbReference type="Gene3D" id="1.10.260.40">
    <property type="entry name" value="lambda repressor-like DNA-binding domains"/>
    <property type="match status" value="1"/>
</dbReference>
<comment type="caution">
    <text evidence="2">The sequence shown here is derived from an EMBL/GenBank/DDBJ whole genome shotgun (WGS) entry which is preliminary data.</text>
</comment>
<dbReference type="InterPro" id="IPR001387">
    <property type="entry name" value="Cro/C1-type_HTH"/>
</dbReference>
<evidence type="ECO:0000313" key="3">
    <source>
        <dbReference type="Proteomes" id="UP000287547"/>
    </source>
</evidence>
<dbReference type="GO" id="GO:0003677">
    <property type="term" value="F:DNA binding"/>
    <property type="evidence" value="ECO:0007669"/>
    <property type="project" value="InterPro"/>
</dbReference>
<gene>
    <name evidence="2" type="ORF">DMH04_52680</name>
</gene>
<dbReference type="AlphaFoldDB" id="A0A428Y3Q4"/>
<dbReference type="OrthoDB" id="4516646at2"/>
<dbReference type="Pfam" id="PF13560">
    <property type="entry name" value="HTH_31"/>
    <property type="match status" value="1"/>
</dbReference>
<dbReference type="SUPFAM" id="SSF47413">
    <property type="entry name" value="lambda repressor-like DNA-binding domains"/>
    <property type="match status" value="1"/>
</dbReference>
<reference evidence="2 3" key="1">
    <citation type="submission" date="2018-05" db="EMBL/GenBank/DDBJ databases">
        <title>Evolution of GPA BGCs.</title>
        <authorList>
            <person name="Waglechner N."/>
            <person name="Wright G.D."/>
        </authorList>
    </citation>
    <scope>NUCLEOTIDE SEQUENCE [LARGE SCALE GENOMIC DNA]</scope>
    <source>
        <strain evidence="2 3">A82846</strain>
    </source>
</reference>
<organism evidence="2 3">
    <name type="scientific">Kibdelosporangium aridum</name>
    <dbReference type="NCBI Taxonomy" id="2030"/>
    <lineage>
        <taxon>Bacteria</taxon>
        <taxon>Bacillati</taxon>
        <taxon>Actinomycetota</taxon>
        <taxon>Actinomycetes</taxon>
        <taxon>Pseudonocardiales</taxon>
        <taxon>Pseudonocardiaceae</taxon>
        <taxon>Kibdelosporangium</taxon>
    </lineage>
</organism>
<sequence length="197" mass="21354">MGGRARWIRKRRGITLETAAGLAGNSKSYLSMLENGERRFERRGLVEDVARALGCSVADLTGHLLPGDQVGAEARATLPEISVALYDSDLDDVPDGPARPVDELARLAAKANEDCANCRYSVAGKGLGAVLTELHTHVVTGNEDTRRRALRALTEACLVAGGTARSWEIPTWQSMPRDGPLRLRELSKTPLSWASHR</sequence>
<name>A0A428Y3Q4_KIBAR</name>
<evidence type="ECO:0000259" key="1">
    <source>
        <dbReference type="PROSITE" id="PS50943"/>
    </source>
</evidence>
<dbReference type="PROSITE" id="PS50943">
    <property type="entry name" value="HTH_CROC1"/>
    <property type="match status" value="1"/>
</dbReference>
<dbReference type="SMART" id="SM00530">
    <property type="entry name" value="HTH_XRE"/>
    <property type="match status" value="1"/>
</dbReference>
<protein>
    <recommendedName>
        <fullName evidence="1">HTH cro/C1-type domain-containing protein</fullName>
    </recommendedName>
</protein>